<dbReference type="NCBIfam" id="TIGR00756">
    <property type="entry name" value="PPR"/>
    <property type="match status" value="1"/>
</dbReference>
<name>A0A813GGI8_POLGL</name>
<accession>A0A813GGI8</accession>
<evidence type="ECO:0000313" key="4">
    <source>
        <dbReference type="Proteomes" id="UP000654075"/>
    </source>
</evidence>
<keyword evidence="4" id="KW-1185">Reference proteome</keyword>
<dbReference type="Gene3D" id="1.25.40.10">
    <property type="entry name" value="Tetratricopeptide repeat domain"/>
    <property type="match status" value="3"/>
</dbReference>
<evidence type="ECO:0000313" key="3">
    <source>
        <dbReference type="EMBL" id="CAE8624068.1"/>
    </source>
</evidence>
<dbReference type="PANTHER" id="PTHR47447">
    <property type="entry name" value="OS03G0856100 PROTEIN"/>
    <property type="match status" value="1"/>
</dbReference>
<protein>
    <recommendedName>
        <fullName evidence="5">Pentatricopeptide repeat-containing protein, chloroplastic</fullName>
    </recommendedName>
</protein>
<dbReference type="Pfam" id="PF01535">
    <property type="entry name" value="PPR"/>
    <property type="match status" value="3"/>
</dbReference>
<feature type="repeat" description="PPR" evidence="2">
    <location>
        <begin position="124"/>
        <end position="158"/>
    </location>
</feature>
<dbReference type="InterPro" id="IPR011990">
    <property type="entry name" value="TPR-like_helical_dom_sf"/>
</dbReference>
<evidence type="ECO:0000256" key="2">
    <source>
        <dbReference type="PROSITE-ProRule" id="PRU00708"/>
    </source>
</evidence>
<dbReference type="InterPro" id="IPR002885">
    <property type="entry name" value="PPR_rpt"/>
</dbReference>
<comment type="caution">
    <text evidence="3">The sequence shown here is derived from an EMBL/GenBank/DDBJ whole genome shotgun (WGS) entry which is preliminary data.</text>
</comment>
<proteinExistence type="predicted"/>
<evidence type="ECO:0008006" key="5">
    <source>
        <dbReference type="Google" id="ProtNLM"/>
    </source>
</evidence>
<feature type="non-terminal residue" evidence="3">
    <location>
        <position position="694"/>
    </location>
</feature>
<evidence type="ECO:0000256" key="1">
    <source>
        <dbReference type="ARBA" id="ARBA00022737"/>
    </source>
</evidence>
<gene>
    <name evidence="3" type="ORF">PGLA1383_LOCUS41261</name>
</gene>
<feature type="repeat" description="PPR" evidence="2">
    <location>
        <begin position="335"/>
        <end position="369"/>
    </location>
</feature>
<dbReference type="EMBL" id="CAJNNV010028307">
    <property type="protein sequence ID" value="CAE8624068.1"/>
    <property type="molecule type" value="Genomic_DNA"/>
</dbReference>
<dbReference type="AlphaFoldDB" id="A0A813GGI8"/>
<dbReference type="Proteomes" id="UP000654075">
    <property type="component" value="Unassembled WGS sequence"/>
</dbReference>
<dbReference type="PROSITE" id="PS51375">
    <property type="entry name" value="PPR"/>
    <property type="match status" value="2"/>
</dbReference>
<dbReference type="OrthoDB" id="9973008at2759"/>
<reference evidence="3" key="1">
    <citation type="submission" date="2021-02" db="EMBL/GenBank/DDBJ databases">
        <authorList>
            <person name="Dougan E. K."/>
            <person name="Rhodes N."/>
            <person name="Thang M."/>
            <person name="Chan C."/>
        </authorList>
    </citation>
    <scope>NUCLEOTIDE SEQUENCE</scope>
</reference>
<organism evidence="3 4">
    <name type="scientific">Polarella glacialis</name>
    <name type="common">Dinoflagellate</name>
    <dbReference type="NCBI Taxonomy" id="89957"/>
    <lineage>
        <taxon>Eukaryota</taxon>
        <taxon>Sar</taxon>
        <taxon>Alveolata</taxon>
        <taxon>Dinophyceae</taxon>
        <taxon>Suessiales</taxon>
        <taxon>Suessiaceae</taxon>
        <taxon>Polarella</taxon>
    </lineage>
</organism>
<sequence length="694" mass="75081">MEDKSYRNQPLELEATESVTGTLGAKGSVGLLLWPGAFKTLGGPWLGPELELLRPRLSRNLEASQLYSQLREGQVGRVLCQDLEKWTLTPKLASVVLLGVARQRLPGVAELVLRFMASGRVGVNEVHFNIALSACGSCSQWQQALRLLGQMHEEAVLADKISHSAAITAAEQRGLWQLGLGLLYEQMPRRRVLPDHICHNAAISSCEKASQWQVAVQLLRSMPEHMAMPDVVSHSSAISACEKGLKWKVSLRLLGELPQRALSPNEITCNAAISSCEKGRQWELALNLLLRMPEMRIARDRISANAGMSACEKCRQWQLTLSLLEQMPRMKSKPNDVSYNAAISACEKAGQWQEALGLLRKMHLVRVAPDDISLNAVIGSLEMRGPWQLALSLLRAMRLEVALFLARRVPEVGCCLDDITYNAAIAASCGQHQWLLGLSLLHDMTWARVACDTLSLEAAAAGCAGAGSVGTTAVLLESLSLDLVRRLSVGARRITGFDNLELLHHVGVSESGTILVAIAPATGLIGCTEQGGSFESFAESDRLPAFMLKILEVVEKELGLVSYHLRVVPWLGGLAGGPGGTGDKGLVAFLLSEGVQPVCQAAAAHGFLVYVAGSNACERYIPAIGNLDDLDAPIVYQDASGKEVEVPGLVLRSVLVRGEQPDALVLPQSWQPCGPPRPLLRQPMGAFRRCTSTQ</sequence>
<dbReference type="PANTHER" id="PTHR47447:SF17">
    <property type="entry name" value="OS12G0638900 PROTEIN"/>
    <property type="match status" value="1"/>
</dbReference>
<keyword evidence="1" id="KW-0677">Repeat</keyword>